<feature type="signal peptide" evidence="8">
    <location>
        <begin position="1"/>
        <end position="43"/>
    </location>
</feature>
<dbReference type="InterPro" id="IPR036942">
    <property type="entry name" value="Beta-barrel_TonB_sf"/>
</dbReference>
<evidence type="ECO:0000259" key="9">
    <source>
        <dbReference type="Pfam" id="PF07715"/>
    </source>
</evidence>
<evidence type="ECO:0000256" key="2">
    <source>
        <dbReference type="ARBA" id="ARBA00022448"/>
    </source>
</evidence>
<keyword evidence="3 7" id="KW-1134">Transmembrane beta strand</keyword>
<keyword evidence="5 7" id="KW-0472">Membrane</keyword>
<dbReference type="Gene3D" id="2.170.130.10">
    <property type="entry name" value="TonB-dependent receptor, plug domain"/>
    <property type="match status" value="1"/>
</dbReference>
<evidence type="ECO:0000313" key="11">
    <source>
        <dbReference type="Proteomes" id="UP000319040"/>
    </source>
</evidence>
<evidence type="ECO:0000313" key="10">
    <source>
        <dbReference type="EMBL" id="SMO69595.1"/>
    </source>
</evidence>
<dbReference type="InterPro" id="IPR037066">
    <property type="entry name" value="Plug_dom_sf"/>
</dbReference>
<feature type="domain" description="TonB-dependent receptor plug" evidence="9">
    <location>
        <begin position="139"/>
        <end position="241"/>
    </location>
</feature>
<dbReference type="InterPro" id="IPR012910">
    <property type="entry name" value="Plug_dom"/>
</dbReference>
<keyword evidence="11" id="KW-1185">Reference proteome</keyword>
<dbReference type="NCBIfam" id="TIGR04056">
    <property type="entry name" value="OMP_RagA_SusC"/>
    <property type="match status" value="1"/>
</dbReference>
<dbReference type="GO" id="GO:0009279">
    <property type="term" value="C:cell outer membrane"/>
    <property type="evidence" value="ECO:0007669"/>
    <property type="project" value="UniProtKB-SubCell"/>
</dbReference>
<dbReference type="Pfam" id="PF07715">
    <property type="entry name" value="Plug"/>
    <property type="match status" value="1"/>
</dbReference>
<dbReference type="PROSITE" id="PS52016">
    <property type="entry name" value="TONB_DEPENDENT_REC_3"/>
    <property type="match status" value="1"/>
</dbReference>
<evidence type="ECO:0000256" key="3">
    <source>
        <dbReference type="ARBA" id="ARBA00022452"/>
    </source>
</evidence>
<sequence length="1097" mass="121652">MKKSIFKTQLHLCSCIRQTNLRWLFKSVVVLLTLFSFTSLAMAQTKTITGTVTDGLGNSLPGVTIAIKGTVQGTITDVNGNYNLTASNEDVLVYSFIGFVTREVAVANQTTIDITLVEETIDMDEVVVIGYGVQKKALVTGANANVKGEVLSELNTSSAMEALQGMAAGVNITRNSGAPGAGTRVTIRGAGTIGNAAPLYIVDGVSVGDIDYLNPSDIESIDVLKDAASAAIYGSRAANGVILVTTKKGEKGSKAQVSYDGYYGVQNAYKQLPVLNAQEYMYIMDEARSNERLTPFDWEDKIVNGNSYMTNTFPGNLGVAYGQDIWNKLQNGWTGTNWVDEMSNDNAAMQSHSINITGATDKAVYSAGFSYFDQEGIIGGHITDAGYERITARLNTEFTVIKSDKRDILKFGENFTYNNTQKRDIATGNIYYNDLHNALVTNPLTPVYWYNEDINHRTGGYGPTLEGVSMDQHNPIAQMFYRSNYNWYKGNNIVGNVYAILEPIKDLKIRSSFGINAWFGNGRSWSPTYELATQYQNTVDGAEQTMYQGADHTWTNTATYDFRINNHSFSALVGTEILKNVLSTDLGGQKRNTLYGDPKYAYLNNTKNPTVVSEIGTWGQDWAAQGGGLTSYMARLSYNYTEKYMLDFTMRADGSSNFAKDNRWGYFPSVSAGWNFTEEDFMQDVSFIEYGKLRASWGQNGNQAIDNFVYSSNIAYKDQGYYFGPNKDVPQQAAFPANVPNQDVKWETSEQINIGLDTRFLNARLGFTFDWYKKTTIDWLVRAPILGTFGAGAPYINGGDVENKGFELLLSWNDRISDFRYGVTLSGAYNSNKVTKLANAEGIIYGENNVLSQGTSDMARVQVGKPIGFFYGYKTDGILQNQTEVDNYVSADGAPMVIETEPGKPRQPGDVRFVDQTGDGIINDDDRVMLGSPLPDFELGIQLNAEYKGVFMNTTLSGKFGHQVMQSYRSFADRLTQNYTTQIFNRWHGEGTSDRLPRLSYNSNANTQLISDIYMHDADYLRVNNLTLGYKFNSLLKNFEWMSAAKVYVSVNNLYTFTGYDGMDPEVGYSPDSWGSGIDLGLYPLPRTVMFGMNVTF</sequence>
<name>A0A521DDC0_SACCC</name>
<dbReference type="SUPFAM" id="SSF49464">
    <property type="entry name" value="Carboxypeptidase regulatory domain-like"/>
    <property type="match status" value="1"/>
</dbReference>
<keyword evidence="4 7" id="KW-0812">Transmembrane</keyword>
<evidence type="ECO:0000256" key="6">
    <source>
        <dbReference type="ARBA" id="ARBA00023237"/>
    </source>
</evidence>
<dbReference type="Gene3D" id="2.60.40.1120">
    <property type="entry name" value="Carboxypeptidase-like, regulatory domain"/>
    <property type="match status" value="1"/>
</dbReference>
<reference evidence="10 11" key="1">
    <citation type="submission" date="2017-05" db="EMBL/GenBank/DDBJ databases">
        <authorList>
            <person name="Varghese N."/>
            <person name="Submissions S."/>
        </authorList>
    </citation>
    <scope>NUCLEOTIDE SEQUENCE [LARGE SCALE GENOMIC DNA]</scope>
    <source>
        <strain evidence="10 11">DSM 27040</strain>
    </source>
</reference>
<dbReference type="Proteomes" id="UP000319040">
    <property type="component" value="Unassembled WGS sequence"/>
</dbReference>
<dbReference type="InterPro" id="IPR023997">
    <property type="entry name" value="TonB-dep_OMP_SusC/RagA_CS"/>
</dbReference>
<accession>A0A521DDC0</accession>
<dbReference type="OrthoDB" id="1109428at2"/>
<proteinExistence type="inferred from homology"/>
<dbReference type="Pfam" id="PF13715">
    <property type="entry name" value="CarbopepD_reg_2"/>
    <property type="match status" value="1"/>
</dbReference>
<comment type="subcellular location">
    <subcellularLocation>
        <location evidence="1 7">Cell outer membrane</location>
        <topology evidence="1 7">Multi-pass membrane protein</topology>
    </subcellularLocation>
</comment>
<feature type="chain" id="PRO_5021933160" evidence="8">
    <location>
        <begin position="44"/>
        <end position="1097"/>
    </location>
</feature>
<dbReference type="SUPFAM" id="SSF56935">
    <property type="entry name" value="Porins"/>
    <property type="match status" value="1"/>
</dbReference>
<evidence type="ECO:0000256" key="1">
    <source>
        <dbReference type="ARBA" id="ARBA00004571"/>
    </source>
</evidence>
<organism evidence="10 11">
    <name type="scientific">Saccharicrinis carchari</name>
    <dbReference type="NCBI Taxonomy" id="1168039"/>
    <lineage>
        <taxon>Bacteria</taxon>
        <taxon>Pseudomonadati</taxon>
        <taxon>Bacteroidota</taxon>
        <taxon>Bacteroidia</taxon>
        <taxon>Marinilabiliales</taxon>
        <taxon>Marinilabiliaceae</taxon>
        <taxon>Saccharicrinis</taxon>
    </lineage>
</organism>
<gene>
    <name evidence="10" type="ORF">SAMN06265379_10582</name>
</gene>
<evidence type="ECO:0000256" key="4">
    <source>
        <dbReference type="ARBA" id="ARBA00022692"/>
    </source>
</evidence>
<dbReference type="Gene3D" id="2.40.170.20">
    <property type="entry name" value="TonB-dependent receptor, beta-barrel domain"/>
    <property type="match status" value="1"/>
</dbReference>
<dbReference type="RefSeq" id="WP_142533543.1">
    <property type="nucleotide sequence ID" value="NZ_FXTB01000005.1"/>
</dbReference>
<keyword evidence="8" id="KW-0732">Signal</keyword>
<evidence type="ECO:0000256" key="5">
    <source>
        <dbReference type="ARBA" id="ARBA00023136"/>
    </source>
</evidence>
<dbReference type="InterPro" id="IPR023996">
    <property type="entry name" value="TonB-dep_OMP_SusC/RagA"/>
</dbReference>
<evidence type="ECO:0000256" key="8">
    <source>
        <dbReference type="SAM" id="SignalP"/>
    </source>
</evidence>
<keyword evidence="6 7" id="KW-0998">Cell outer membrane</keyword>
<dbReference type="InterPro" id="IPR039426">
    <property type="entry name" value="TonB-dep_rcpt-like"/>
</dbReference>
<dbReference type="InterPro" id="IPR008969">
    <property type="entry name" value="CarboxyPept-like_regulatory"/>
</dbReference>
<dbReference type="AlphaFoldDB" id="A0A521DDC0"/>
<dbReference type="NCBIfam" id="TIGR04057">
    <property type="entry name" value="SusC_RagA_signa"/>
    <property type="match status" value="1"/>
</dbReference>
<dbReference type="EMBL" id="FXTB01000005">
    <property type="protein sequence ID" value="SMO69595.1"/>
    <property type="molecule type" value="Genomic_DNA"/>
</dbReference>
<evidence type="ECO:0000256" key="7">
    <source>
        <dbReference type="PROSITE-ProRule" id="PRU01360"/>
    </source>
</evidence>
<keyword evidence="2 7" id="KW-0813">Transport</keyword>
<comment type="similarity">
    <text evidence="7">Belongs to the TonB-dependent receptor family.</text>
</comment>
<protein>
    <submittedName>
        <fullName evidence="10">TonB-linked outer membrane protein, SusC/RagA family</fullName>
    </submittedName>
</protein>